<sequence>MSPTLPASARLAWWGTAWLRGHVVTDLLIDAVIADDATHAVAGLDPEGGTDTFVVALGRLRALGATAFGAAIPVEGDPVGLGGPRDFNTAALDVGEAVVVSGAGVGLVPERVGAAITWTAMPAERRQLPDIGEADRTLRAALLESAGALARLDVARWRPEVADELMNLRHRPHLDSPAGIPARCVDLASRGVQALGIVDLALEDDGGAVSAHEIEARRASLVPLARAGRRALVAACSPEVWPPS</sequence>
<evidence type="ECO:0000313" key="1">
    <source>
        <dbReference type="EMBL" id="MBA8803506.1"/>
    </source>
</evidence>
<organism evidence="1 2">
    <name type="scientific">Nocardioides ginsengisegetis</name>
    <dbReference type="NCBI Taxonomy" id="661491"/>
    <lineage>
        <taxon>Bacteria</taxon>
        <taxon>Bacillati</taxon>
        <taxon>Actinomycetota</taxon>
        <taxon>Actinomycetes</taxon>
        <taxon>Propionibacteriales</taxon>
        <taxon>Nocardioidaceae</taxon>
        <taxon>Nocardioides</taxon>
    </lineage>
</organism>
<gene>
    <name evidence="1" type="ORF">FB382_001797</name>
</gene>
<dbReference type="RefSeq" id="WP_182538526.1">
    <property type="nucleotide sequence ID" value="NZ_JACGXA010000001.1"/>
</dbReference>
<proteinExistence type="predicted"/>
<name>A0A7W3IZJ4_9ACTN</name>
<protein>
    <submittedName>
        <fullName evidence="1">Uncharacterized protein</fullName>
    </submittedName>
</protein>
<dbReference type="AlphaFoldDB" id="A0A7W3IZJ4"/>
<comment type="caution">
    <text evidence="1">The sequence shown here is derived from an EMBL/GenBank/DDBJ whole genome shotgun (WGS) entry which is preliminary data.</text>
</comment>
<evidence type="ECO:0000313" key="2">
    <source>
        <dbReference type="Proteomes" id="UP000580910"/>
    </source>
</evidence>
<accession>A0A7W3IZJ4</accession>
<reference evidence="1 2" key="1">
    <citation type="submission" date="2020-07" db="EMBL/GenBank/DDBJ databases">
        <title>Sequencing the genomes of 1000 actinobacteria strains.</title>
        <authorList>
            <person name="Klenk H.-P."/>
        </authorList>
    </citation>
    <scope>NUCLEOTIDE SEQUENCE [LARGE SCALE GENOMIC DNA]</scope>
    <source>
        <strain evidence="1 2">DSM 21349</strain>
    </source>
</reference>
<dbReference type="EMBL" id="JACGXA010000001">
    <property type="protein sequence ID" value="MBA8803506.1"/>
    <property type="molecule type" value="Genomic_DNA"/>
</dbReference>
<keyword evidence="2" id="KW-1185">Reference proteome</keyword>
<dbReference type="Proteomes" id="UP000580910">
    <property type="component" value="Unassembled WGS sequence"/>
</dbReference>